<evidence type="ECO:0000256" key="2">
    <source>
        <dbReference type="ARBA" id="ARBA00022649"/>
    </source>
</evidence>
<dbReference type="EMBL" id="JACNJH010000120">
    <property type="protein sequence ID" value="MBC8361105.1"/>
    <property type="molecule type" value="Genomic_DNA"/>
</dbReference>
<dbReference type="GO" id="GO:0000166">
    <property type="term" value="F:nucleotide binding"/>
    <property type="evidence" value="ECO:0007669"/>
    <property type="project" value="UniProtKB-KW"/>
</dbReference>
<evidence type="ECO:0000256" key="1">
    <source>
        <dbReference type="ARBA" id="ARBA00022553"/>
    </source>
</evidence>
<keyword evidence="2" id="KW-1277">Toxin-antitoxin system</keyword>
<dbReference type="Proteomes" id="UP000603434">
    <property type="component" value="Unassembled WGS sequence"/>
</dbReference>
<keyword evidence="4" id="KW-0547">Nucleotide-binding</keyword>
<keyword evidence="1" id="KW-0597">Phosphoprotein</keyword>
<evidence type="ECO:0000256" key="4">
    <source>
        <dbReference type="ARBA" id="ARBA00022741"/>
    </source>
</evidence>
<dbReference type="Pfam" id="PF01934">
    <property type="entry name" value="HepT-like"/>
    <property type="match status" value="1"/>
</dbReference>
<dbReference type="InterPro" id="IPR008201">
    <property type="entry name" value="HepT-like"/>
</dbReference>
<dbReference type="InterPro" id="IPR051813">
    <property type="entry name" value="HepT_RNase_toxin"/>
</dbReference>
<dbReference type="GO" id="GO:0016787">
    <property type="term" value="F:hydrolase activity"/>
    <property type="evidence" value="ECO:0007669"/>
    <property type="project" value="UniProtKB-KW"/>
</dbReference>
<sequence length="108" mass="12685">MKRDYRLYIDDIIEAIDKIEGYIQGYSVDEFSKDNKTIDAVIRNFEIIGEASKHIPETIRKKYSKIPWKEMAGMRDKLIHEYFGIKLDDKVTIHNAFPDRGFKRAGSQ</sequence>
<dbReference type="GO" id="GO:0110001">
    <property type="term" value="C:toxin-antitoxin complex"/>
    <property type="evidence" value="ECO:0007669"/>
    <property type="project" value="InterPro"/>
</dbReference>
<evidence type="ECO:0000313" key="7">
    <source>
        <dbReference type="Proteomes" id="UP000603434"/>
    </source>
</evidence>
<name>A0A8J6NRR9_9BACT</name>
<evidence type="ECO:0000313" key="6">
    <source>
        <dbReference type="EMBL" id="MBC8361105.1"/>
    </source>
</evidence>
<evidence type="ECO:0000256" key="5">
    <source>
        <dbReference type="ARBA" id="ARBA00022801"/>
    </source>
</evidence>
<dbReference type="AlphaFoldDB" id="A0A8J6NRR9"/>
<comment type="caution">
    <text evidence="6">The sequence shown here is derived from an EMBL/GenBank/DDBJ whole genome shotgun (WGS) entry which is preliminary data.</text>
</comment>
<dbReference type="GO" id="GO:0004540">
    <property type="term" value="F:RNA nuclease activity"/>
    <property type="evidence" value="ECO:0007669"/>
    <property type="project" value="InterPro"/>
</dbReference>
<proteinExistence type="predicted"/>
<dbReference type="PANTHER" id="PTHR34139">
    <property type="entry name" value="UPF0331 PROTEIN MJ0127"/>
    <property type="match status" value="1"/>
</dbReference>
<keyword evidence="5" id="KW-0378">Hydrolase</keyword>
<dbReference type="PANTHER" id="PTHR34139:SF1">
    <property type="entry name" value="RNASE MJ1380-RELATED"/>
    <property type="match status" value="1"/>
</dbReference>
<evidence type="ECO:0000256" key="3">
    <source>
        <dbReference type="ARBA" id="ARBA00022722"/>
    </source>
</evidence>
<reference evidence="6 7" key="1">
    <citation type="submission" date="2020-08" db="EMBL/GenBank/DDBJ databases">
        <title>Bridging the membrane lipid divide: bacteria of the FCB group superphylum have the potential to synthesize archaeal ether lipids.</title>
        <authorList>
            <person name="Villanueva L."/>
            <person name="Von Meijenfeldt F.A.B."/>
            <person name="Westbye A.B."/>
            <person name="Yadav S."/>
            <person name="Hopmans E.C."/>
            <person name="Dutilh B.E."/>
            <person name="Sinninghe Damste J.S."/>
        </authorList>
    </citation>
    <scope>NUCLEOTIDE SEQUENCE [LARGE SCALE GENOMIC DNA]</scope>
    <source>
        <strain evidence="6">NIOZ-UU30</strain>
    </source>
</reference>
<protein>
    <submittedName>
        <fullName evidence="6">DUF86 domain-containing protein</fullName>
    </submittedName>
</protein>
<keyword evidence="3" id="KW-0540">Nuclease</keyword>
<gene>
    <name evidence="6" type="ORF">H8E23_06885</name>
</gene>
<organism evidence="6 7">
    <name type="scientific">Candidatus Desulfatibia profunda</name>
    <dbReference type="NCBI Taxonomy" id="2841695"/>
    <lineage>
        <taxon>Bacteria</taxon>
        <taxon>Pseudomonadati</taxon>
        <taxon>Thermodesulfobacteriota</taxon>
        <taxon>Desulfobacteria</taxon>
        <taxon>Desulfobacterales</taxon>
        <taxon>Desulfobacterales incertae sedis</taxon>
        <taxon>Candidatus Desulfatibia</taxon>
    </lineage>
</organism>
<accession>A0A8J6NRR9</accession>